<name>A0AAN8NAA3_9PEZI</name>
<gene>
    <name evidence="2" type="ORF">TWF718_003740</name>
</gene>
<dbReference type="EMBL" id="JAVHNR010000002">
    <property type="protein sequence ID" value="KAK6350550.1"/>
    <property type="molecule type" value="Genomic_DNA"/>
</dbReference>
<evidence type="ECO:0000256" key="1">
    <source>
        <dbReference type="SAM" id="MobiDB-lite"/>
    </source>
</evidence>
<feature type="region of interest" description="Disordered" evidence="1">
    <location>
        <begin position="118"/>
        <end position="207"/>
    </location>
</feature>
<feature type="compositionally biased region" description="Low complexity" evidence="1">
    <location>
        <begin position="155"/>
        <end position="165"/>
    </location>
</feature>
<dbReference type="Proteomes" id="UP001313282">
    <property type="component" value="Unassembled WGS sequence"/>
</dbReference>
<organism evidence="2 3">
    <name type="scientific">Orbilia javanica</name>
    <dbReference type="NCBI Taxonomy" id="47235"/>
    <lineage>
        <taxon>Eukaryota</taxon>
        <taxon>Fungi</taxon>
        <taxon>Dikarya</taxon>
        <taxon>Ascomycota</taxon>
        <taxon>Pezizomycotina</taxon>
        <taxon>Orbiliomycetes</taxon>
        <taxon>Orbiliales</taxon>
        <taxon>Orbiliaceae</taxon>
        <taxon>Orbilia</taxon>
    </lineage>
</organism>
<comment type="caution">
    <text evidence="2">The sequence shown here is derived from an EMBL/GenBank/DDBJ whole genome shotgun (WGS) entry which is preliminary data.</text>
</comment>
<accession>A0AAN8NAA3</accession>
<evidence type="ECO:0000313" key="3">
    <source>
        <dbReference type="Proteomes" id="UP001313282"/>
    </source>
</evidence>
<proteinExistence type="predicted"/>
<reference evidence="2 3" key="1">
    <citation type="submission" date="2019-10" db="EMBL/GenBank/DDBJ databases">
        <authorList>
            <person name="Palmer J.M."/>
        </authorList>
    </citation>
    <scope>NUCLEOTIDE SEQUENCE [LARGE SCALE GENOMIC DNA]</scope>
    <source>
        <strain evidence="2 3">TWF718</strain>
    </source>
</reference>
<protein>
    <submittedName>
        <fullName evidence="2">Uncharacterized protein</fullName>
    </submittedName>
</protein>
<feature type="compositionally biased region" description="Basic and acidic residues" evidence="1">
    <location>
        <begin position="122"/>
        <end position="140"/>
    </location>
</feature>
<dbReference type="AlphaFoldDB" id="A0AAN8NAA3"/>
<keyword evidence="3" id="KW-1185">Reference proteome</keyword>
<evidence type="ECO:0000313" key="2">
    <source>
        <dbReference type="EMBL" id="KAK6350550.1"/>
    </source>
</evidence>
<sequence length="287" mass="31643">MIEFSLALIVYAVSYLKIFVDPTYMEQKLTAEFQDRAPGAEIKASEEAALLYVNELRRQKEANLASGRPCFKPSRFYQPFYACVESTGYETEVQVSATEVKNSPAIMVEDPDIYDDADEEEEQRRYEEQVARQAKVHHDYSASVQDSPPPPPPVAVLVDVVPKKLGAPKTQDAPKNKAQPNGKAPPAPKGQIPPKNNQTPPPKVQALPPTIQVAANPIPDARPLTLQVRPAAREEYSYNMGDDYMSDAMMMMMDAGDCGEAMGADMGADMGGRQTMGGPYIYDYAEE</sequence>